<gene>
    <name evidence="2" type="ORF">CCUS01_06680</name>
</gene>
<proteinExistence type="predicted"/>
<evidence type="ECO:0000313" key="3">
    <source>
        <dbReference type="Proteomes" id="UP001239213"/>
    </source>
</evidence>
<dbReference type="Proteomes" id="UP001239213">
    <property type="component" value="Unassembled WGS sequence"/>
</dbReference>
<evidence type="ECO:0000313" key="2">
    <source>
        <dbReference type="EMBL" id="KAK1468178.1"/>
    </source>
</evidence>
<dbReference type="EMBL" id="MPDP01000253">
    <property type="protein sequence ID" value="KAK1468178.1"/>
    <property type="molecule type" value="Genomic_DNA"/>
</dbReference>
<accession>A0AAI9XYV7</accession>
<organism evidence="2 3">
    <name type="scientific">Colletotrichum cuscutae</name>
    <dbReference type="NCBI Taxonomy" id="1209917"/>
    <lineage>
        <taxon>Eukaryota</taxon>
        <taxon>Fungi</taxon>
        <taxon>Dikarya</taxon>
        <taxon>Ascomycota</taxon>
        <taxon>Pezizomycotina</taxon>
        <taxon>Sordariomycetes</taxon>
        <taxon>Hypocreomycetidae</taxon>
        <taxon>Glomerellales</taxon>
        <taxon>Glomerellaceae</taxon>
        <taxon>Colletotrichum</taxon>
        <taxon>Colletotrichum acutatum species complex</taxon>
    </lineage>
</organism>
<reference evidence="2" key="1">
    <citation type="submission" date="2016-11" db="EMBL/GenBank/DDBJ databases">
        <title>The genome sequence of Colletotrichum cuscutae.</title>
        <authorList>
            <person name="Baroncelli R."/>
        </authorList>
    </citation>
    <scope>NUCLEOTIDE SEQUENCE</scope>
    <source>
        <strain evidence="2">IMI 304802</strain>
    </source>
</reference>
<comment type="caution">
    <text evidence="2">The sequence shown here is derived from an EMBL/GenBank/DDBJ whole genome shotgun (WGS) entry which is preliminary data.</text>
</comment>
<dbReference type="AlphaFoldDB" id="A0AAI9XYV7"/>
<sequence length="542" mass="60935">MSGAYENNTRQPGLETSKHHQEHQIKRLGIGKSTSHADFHRNQRESQQSATNIASFLGLRLLLPLVHLAIASAITRDSQVIRKLDKTKLADTSESGLTSISVVLSGRSLLRGSQKPVSSASERLRGSIAWISLHLTSHLALMGGTRPACCKGQIICPWQGKVKSRVRKGERLRPRGHTHDTLKTKQVLRDWEAEKKEMVPMEFAEKKACFRAIEWAIHFDEDEKQARHGSEAEEKLARLVVSLRDITSTSFMPDEPRITVNDTNSGVPRDFTYRQSTEHNFGSYAKAVSNFLYHKLMSLSGFAVPVPSLDPSLPALNNNTRDSSMSSSPLDRELKIRCPLDAHPYPQLPARDSQKSKSIIRRLRNMASDFAMIWAYVGLEFIWRVRRFISHRLFWEKAEAQQLIRLPVSRSFSGVSIVVDRSDPYGKAADKLASSKQPATEICNISILTQRIQSPYGDDAAFHGTSCRLPTSFSERAKDIIFPIVCEAMKGSKAHPLLSTQKRNLRSSSVIIDSIYRVRIQSRKTDELASRDSKHIAGFLEE</sequence>
<name>A0AAI9XYV7_9PEZI</name>
<feature type="region of interest" description="Disordered" evidence="1">
    <location>
        <begin position="1"/>
        <end position="24"/>
    </location>
</feature>
<keyword evidence="3" id="KW-1185">Reference proteome</keyword>
<evidence type="ECO:0000256" key="1">
    <source>
        <dbReference type="SAM" id="MobiDB-lite"/>
    </source>
</evidence>
<protein>
    <submittedName>
        <fullName evidence="2">Uncharacterized protein</fullName>
    </submittedName>
</protein>
<feature type="compositionally biased region" description="Polar residues" evidence="1">
    <location>
        <begin position="1"/>
        <end position="11"/>
    </location>
</feature>